<evidence type="ECO:0000313" key="3">
    <source>
        <dbReference type="Proteomes" id="UP000271573"/>
    </source>
</evidence>
<feature type="signal peptide" evidence="1">
    <location>
        <begin position="1"/>
        <end position="22"/>
    </location>
</feature>
<dbReference type="KEGG" id="nbe:Back2_01860"/>
<dbReference type="AlphaFoldDB" id="A0A3G9IYW9"/>
<gene>
    <name evidence="2" type="ORF">Back2_01860</name>
</gene>
<evidence type="ECO:0008006" key="4">
    <source>
        <dbReference type="Google" id="ProtNLM"/>
    </source>
</evidence>
<name>A0A3G9IYW9_9ACTN</name>
<dbReference type="Proteomes" id="UP000271573">
    <property type="component" value="Chromosome"/>
</dbReference>
<feature type="chain" id="PRO_5018065462" description="SCP domain-containing protein" evidence="1">
    <location>
        <begin position="23"/>
        <end position="302"/>
    </location>
</feature>
<reference evidence="2 3" key="1">
    <citation type="submission" date="2018-11" db="EMBL/GenBank/DDBJ databases">
        <title>Complete genome sequence of Nocardioides baekrokdamisoli strain KCTC 39748.</title>
        <authorList>
            <person name="Kang S.W."/>
            <person name="Lee K.C."/>
            <person name="Kim K.K."/>
            <person name="Kim J.S."/>
            <person name="Kim D.S."/>
            <person name="Ko S.H."/>
            <person name="Yang S.H."/>
            <person name="Shin Y.K."/>
            <person name="Lee J.S."/>
        </authorList>
    </citation>
    <scope>NUCLEOTIDE SEQUENCE [LARGE SCALE GENOMIC DNA]</scope>
    <source>
        <strain evidence="2 3">KCTC 39748</strain>
    </source>
</reference>
<organism evidence="2 3">
    <name type="scientific">Nocardioides baekrokdamisoli</name>
    <dbReference type="NCBI Taxonomy" id="1804624"/>
    <lineage>
        <taxon>Bacteria</taxon>
        <taxon>Bacillati</taxon>
        <taxon>Actinomycetota</taxon>
        <taxon>Actinomycetes</taxon>
        <taxon>Propionibacteriales</taxon>
        <taxon>Nocardioidaceae</taxon>
        <taxon>Nocardioides</taxon>
    </lineage>
</organism>
<evidence type="ECO:0000256" key="1">
    <source>
        <dbReference type="SAM" id="SignalP"/>
    </source>
</evidence>
<proteinExistence type="predicted"/>
<dbReference type="EMBL" id="AP019307">
    <property type="protein sequence ID" value="BBH15899.1"/>
    <property type="molecule type" value="Genomic_DNA"/>
</dbReference>
<sequence length="302" mass="32254">MPRFVAVGLLAVSLLTGPSAVAVDPRTNSSTNGLQACDEYSSASYVSNTCLSGALSALNAARANEGLGRFLLPSNFRSLSVPQQMFVLVNIERVDRGLWPVFGESSRLNQVGAASGASGMDILPCNSCWAAANWAGTLNAFWSHFLWMYDDGPGGPNGSDPWGHRHNILVNNFPGPLLMGAGTGRNGTGEVFEGADTSDRADVLTWTYESAYFTPIHTPTLHVPLSTNVIQIQLKGHSHTTVKLQVWNGSVWSTLANYVTPGTAAAAALWTKSVALHRGRYRIAAMGNTRYTRVISGTVTVL</sequence>
<evidence type="ECO:0000313" key="2">
    <source>
        <dbReference type="EMBL" id="BBH15899.1"/>
    </source>
</evidence>
<accession>A0A3G9IYW9</accession>
<keyword evidence="1" id="KW-0732">Signal</keyword>
<keyword evidence="3" id="KW-1185">Reference proteome</keyword>
<protein>
    <recommendedName>
        <fullName evidence="4">SCP domain-containing protein</fullName>
    </recommendedName>
</protein>